<dbReference type="GO" id="GO:0071973">
    <property type="term" value="P:bacterial-type flagellum-dependent cell motility"/>
    <property type="evidence" value="ECO:0007669"/>
    <property type="project" value="InterPro"/>
</dbReference>
<accession>A0A8J2YZ20</accession>
<evidence type="ECO:0000256" key="4">
    <source>
        <dbReference type="ARBA" id="ARBA00023136"/>
    </source>
</evidence>
<evidence type="ECO:0000256" key="6">
    <source>
        <dbReference type="ARBA" id="ARBA00023237"/>
    </source>
</evidence>
<dbReference type="HAMAP" id="MF_00415">
    <property type="entry name" value="FlgH"/>
    <property type="match status" value="1"/>
</dbReference>
<reference evidence="9" key="2">
    <citation type="submission" date="2020-09" db="EMBL/GenBank/DDBJ databases">
        <authorList>
            <person name="Sun Q."/>
            <person name="Zhou Y."/>
        </authorList>
    </citation>
    <scope>NUCLEOTIDE SEQUENCE</scope>
    <source>
        <strain evidence="9">CGMCC 1.15725</strain>
    </source>
</reference>
<evidence type="ECO:0000256" key="7">
    <source>
        <dbReference type="HAMAP-Rule" id="MF_00415"/>
    </source>
</evidence>
<protein>
    <recommendedName>
        <fullName evidence="7">Flagellar L-ring protein</fullName>
    </recommendedName>
    <alternativeName>
        <fullName evidence="7">Basal body L-ring protein</fullName>
    </alternativeName>
</protein>
<comment type="similarity">
    <text evidence="2 7">Belongs to the FlgH family.</text>
</comment>
<evidence type="ECO:0000256" key="3">
    <source>
        <dbReference type="ARBA" id="ARBA00022729"/>
    </source>
</evidence>
<organism evidence="9 10">
    <name type="scientific">Aliidongia dinghuensis</name>
    <dbReference type="NCBI Taxonomy" id="1867774"/>
    <lineage>
        <taxon>Bacteria</taxon>
        <taxon>Pseudomonadati</taxon>
        <taxon>Pseudomonadota</taxon>
        <taxon>Alphaproteobacteria</taxon>
        <taxon>Rhodospirillales</taxon>
        <taxon>Dongiaceae</taxon>
        <taxon>Aliidongia</taxon>
    </lineage>
</organism>
<dbReference type="GO" id="GO:0009427">
    <property type="term" value="C:bacterial-type flagellum basal body, distal rod, L ring"/>
    <property type="evidence" value="ECO:0007669"/>
    <property type="project" value="InterPro"/>
</dbReference>
<dbReference type="InterPro" id="IPR000527">
    <property type="entry name" value="Flag_Lring"/>
</dbReference>
<keyword evidence="9" id="KW-0282">Flagellum</keyword>
<dbReference type="PANTHER" id="PTHR34933">
    <property type="entry name" value="FLAGELLAR L-RING PROTEIN"/>
    <property type="match status" value="1"/>
</dbReference>
<evidence type="ECO:0000313" key="10">
    <source>
        <dbReference type="Proteomes" id="UP000646365"/>
    </source>
</evidence>
<dbReference type="Pfam" id="PF02107">
    <property type="entry name" value="FlgH"/>
    <property type="match status" value="1"/>
</dbReference>
<evidence type="ECO:0000313" key="9">
    <source>
        <dbReference type="EMBL" id="GGF38969.1"/>
    </source>
</evidence>
<keyword evidence="6 7" id="KW-0998">Cell outer membrane</keyword>
<dbReference type="PRINTS" id="PR01008">
    <property type="entry name" value="FLGLRINGFLGH"/>
</dbReference>
<sequence>MPRLPRASRIPSFALAALALAPVALAGCTTNVGTRLSELGEEPAMTKITDPTKAPGYEPVTMPSPNAEQTVHQAGSLWARGARAFFKDQRAKQVGDIVTVTISINDSAKLNNETQDNRNDTNNSGITNLFGLESKLQKILPGHPATSSLINTNTTMATDGKAQINRQEQVTTTLAAIVTQVLPSGNMVIVGKQEVRVNFDVRELQMTGIIRPTDIDQLNTVSYDKIAEARISYGGRGRQSDIQQPHYGTQLLDIFNPF</sequence>
<evidence type="ECO:0000256" key="2">
    <source>
        <dbReference type="ARBA" id="ARBA00006929"/>
    </source>
</evidence>
<dbReference type="RefSeq" id="WP_189051055.1">
    <property type="nucleotide sequence ID" value="NZ_BMJQ01000016.1"/>
</dbReference>
<keyword evidence="9" id="KW-0966">Cell projection</keyword>
<keyword evidence="9" id="KW-0969">Cilium</keyword>
<reference evidence="9" key="1">
    <citation type="journal article" date="2014" name="Int. J. Syst. Evol. Microbiol.">
        <title>Complete genome sequence of Corynebacterium casei LMG S-19264T (=DSM 44701T), isolated from a smear-ripened cheese.</title>
        <authorList>
            <consortium name="US DOE Joint Genome Institute (JGI-PGF)"/>
            <person name="Walter F."/>
            <person name="Albersmeier A."/>
            <person name="Kalinowski J."/>
            <person name="Ruckert C."/>
        </authorList>
    </citation>
    <scope>NUCLEOTIDE SEQUENCE</scope>
    <source>
        <strain evidence="9">CGMCC 1.15725</strain>
    </source>
</reference>
<dbReference type="Proteomes" id="UP000646365">
    <property type="component" value="Unassembled WGS sequence"/>
</dbReference>
<evidence type="ECO:0000256" key="1">
    <source>
        <dbReference type="ARBA" id="ARBA00002591"/>
    </source>
</evidence>
<keyword evidence="7" id="KW-0449">Lipoprotein</keyword>
<comment type="caution">
    <text evidence="9">The sequence shown here is derived from an EMBL/GenBank/DDBJ whole genome shotgun (WGS) entry which is preliminary data.</text>
</comment>
<feature type="signal peptide" evidence="8">
    <location>
        <begin position="1"/>
        <end position="26"/>
    </location>
</feature>
<dbReference type="PROSITE" id="PS51257">
    <property type="entry name" value="PROKAR_LIPOPROTEIN"/>
    <property type="match status" value="1"/>
</dbReference>
<comment type="function">
    <text evidence="1 7">Assembles around the rod to form the L-ring and probably protects the motor/basal body from shearing forces during rotation.</text>
</comment>
<keyword evidence="3 7" id="KW-0732">Signal</keyword>
<proteinExistence type="inferred from homology"/>
<keyword evidence="5 7" id="KW-0975">Bacterial flagellum</keyword>
<comment type="subunit">
    <text evidence="7">The basal body constitutes a major portion of the flagellar organelle and consists of four rings (L,P,S, and M) mounted on a central rod.</text>
</comment>
<keyword evidence="10" id="KW-1185">Reference proteome</keyword>
<dbReference type="GO" id="GO:0009279">
    <property type="term" value="C:cell outer membrane"/>
    <property type="evidence" value="ECO:0007669"/>
    <property type="project" value="UniProtKB-SubCell"/>
</dbReference>
<dbReference type="PANTHER" id="PTHR34933:SF1">
    <property type="entry name" value="FLAGELLAR L-RING PROTEIN"/>
    <property type="match status" value="1"/>
</dbReference>
<name>A0A8J2YZ20_9PROT</name>
<evidence type="ECO:0000256" key="8">
    <source>
        <dbReference type="SAM" id="SignalP"/>
    </source>
</evidence>
<feature type="chain" id="PRO_5035246186" description="Flagellar L-ring protein" evidence="8">
    <location>
        <begin position="27"/>
        <end position="258"/>
    </location>
</feature>
<gene>
    <name evidence="9" type="primary">flgH1</name>
    <name evidence="7" type="synonym">flgH</name>
    <name evidence="9" type="ORF">GCM10011611_51650</name>
</gene>
<comment type="subcellular location">
    <subcellularLocation>
        <location evidence="7">Cell outer membrane</location>
        <topology evidence="7">Lipid-anchor</topology>
    </subcellularLocation>
    <subcellularLocation>
        <location evidence="7">Bacterial flagellum basal body</location>
    </subcellularLocation>
</comment>
<dbReference type="EMBL" id="BMJQ01000016">
    <property type="protein sequence ID" value="GGF38969.1"/>
    <property type="molecule type" value="Genomic_DNA"/>
</dbReference>
<keyword evidence="4 7" id="KW-0472">Membrane</keyword>
<dbReference type="AlphaFoldDB" id="A0A8J2YZ20"/>
<evidence type="ECO:0000256" key="5">
    <source>
        <dbReference type="ARBA" id="ARBA00023143"/>
    </source>
</evidence>
<dbReference type="NCBIfam" id="NF001305">
    <property type="entry name" value="PRK00249.1-5"/>
    <property type="match status" value="1"/>
</dbReference>
<dbReference type="GO" id="GO:0003774">
    <property type="term" value="F:cytoskeletal motor activity"/>
    <property type="evidence" value="ECO:0007669"/>
    <property type="project" value="InterPro"/>
</dbReference>